<proteinExistence type="predicted"/>
<feature type="transmembrane region" description="Helical" evidence="1">
    <location>
        <begin position="25"/>
        <end position="46"/>
    </location>
</feature>
<name>A0A0K2VE61_LEPSM</name>
<dbReference type="AlphaFoldDB" id="A0A0K2VE61"/>
<evidence type="ECO:0000256" key="1">
    <source>
        <dbReference type="SAM" id="Phobius"/>
    </source>
</evidence>
<accession>A0A0K2VE61</accession>
<keyword evidence="1" id="KW-1133">Transmembrane helix</keyword>
<evidence type="ECO:0000313" key="2">
    <source>
        <dbReference type="EMBL" id="CDW48660.1"/>
    </source>
</evidence>
<protein>
    <submittedName>
        <fullName evidence="2">Enzymatic polyproteinlike [Metaseiulus occidentalis]</fullName>
    </submittedName>
</protein>
<reference evidence="2" key="1">
    <citation type="submission" date="2014-05" db="EMBL/GenBank/DDBJ databases">
        <authorList>
            <person name="Chronopoulou M."/>
        </authorList>
    </citation>
    <scope>NUCLEOTIDE SEQUENCE</scope>
    <source>
        <tissue evidence="2">Whole organism</tissue>
    </source>
</reference>
<dbReference type="EMBL" id="HACA01031299">
    <property type="protein sequence ID" value="CDW48660.1"/>
    <property type="molecule type" value="Transcribed_RNA"/>
</dbReference>
<organism evidence="2">
    <name type="scientific">Lepeophtheirus salmonis</name>
    <name type="common">Salmon louse</name>
    <name type="synonym">Caligus salmonis</name>
    <dbReference type="NCBI Taxonomy" id="72036"/>
    <lineage>
        <taxon>Eukaryota</taxon>
        <taxon>Metazoa</taxon>
        <taxon>Ecdysozoa</taxon>
        <taxon>Arthropoda</taxon>
        <taxon>Crustacea</taxon>
        <taxon>Multicrustacea</taxon>
        <taxon>Hexanauplia</taxon>
        <taxon>Copepoda</taxon>
        <taxon>Siphonostomatoida</taxon>
        <taxon>Caligidae</taxon>
        <taxon>Lepeophtheirus</taxon>
    </lineage>
</organism>
<keyword evidence="1" id="KW-0472">Membrane</keyword>
<sequence>MLWPLICPRVFNKLLRTVIAFLRELIAAVLTIGYLGLFCNTNLFLVSHRRDNQEKLSKLPIFLPEKDKISLKDAQKCLGLLESIRPMFALVRVYYRDIQFLLKWEIEIFREGIQCLFLRMWWSTFITRNVSSTLSRPVDPVLDVRTDASLRGYGISLSDGRAFQGIWNEKHKVHINEVELQVVLISIEYID</sequence>
<keyword evidence="1" id="KW-0812">Transmembrane</keyword>